<evidence type="ECO:0000313" key="2">
    <source>
        <dbReference type="EMBL" id="KPM41383.1"/>
    </source>
</evidence>
<accession>A0A0P7BJJ4</accession>
<dbReference type="Proteomes" id="UP000050424">
    <property type="component" value="Unassembled WGS sequence"/>
</dbReference>
<comment type="caution">
    <text evidence="2">The sequence shown here is derived from an EMBL/GenBank/DDBJ whole genome shotgun (WGS) entry which is preliminary data.</text>
</comment>
<evidence type="ECO:0000313" key="3">
    <source>
        <dbReference type="Proteomes" id="UP000050424"/>
    </source>
</evidence>
<organism evidence="2 3">
    <name type="scientific">Neonectria ditissima</name>
    <dbReference type="NCBI Taxonomy" id="78410"/>
    <lineage>
        <taxon>Eukaryota</taxon>
        <taxon>Fungi</taxon>
        <taxon>Dikarya</taxon>
        <taxon>Ascomycota</taxon>
        <taxon>Pezizomycotina</taxon>
        <taxon>Sordariomycetes</taxon>
        <taxon>Hypocreomycetidae</taxon>
        <taxon>Hypocreales</taxon>
        <taxon>Nectriaceae</taxon>
        <taxon>Neonectria</taxon>
    </lineage>
</organism>
<gene>
    <name evidence="2" type="ORF">AK830_g5216</name>
</gene>
<name>A0A0P7BJJ4_9HYPO</name>
<keyword evidence="1" id="KW-0812">Transmembrane</keyword>
<keyword evidence="3" id="KW-1185">Reference proteome</keyword>
<feature type="transmembrane region" description="Helical" evidence="1">
    <location>
        <begin position="68"/>
        <end position="87"/>
    </location>
</feature>
<dbReference type="EMBL" id="LKCW01000066">
    <property type="protein sequence ID" value="KPM41383.1"/>
    <property type="molecule type" value="Genomic_DNA"/>
</dbReference>
<protein>
    <submittedName>
        <fullName evidence="2">Uncharacterized protein</fullName>
    </submittedName>
</protein>
<feature type="transmembrane region" description="Helical" evidence="1">
    <location>
        <begin position="7"/>
        <end position="32"/>
    </location>
</feature>
<sequence length="225" mass="24978">MASRIALYAALALLMVVSIIELSFISAMVGWLHGTASGTFSFALDGSTFKLNGHPQKMLVDQGHTSNGAAGTAFILVGLGGFLVLWLRSRPNPSRFSNVLYHVWLVVNVLSLLLVLTALIYVFVLTNKHKGQTINAAVASKLNARKYPLESWTPQNWFSAVLKLDLVKSSVRSNIASQLRIMRGWQYNLIPFFIIHLAETAIALWDAKTTRKTQRFSPVQQKHDV</sequence>
<evidence type="ECO:0000256" key="1">
    <source>
        <dbReference type="SAM" id="Phobius"/>
    </source>
</evidence>
<dbReference type="OrthoDB" id="3597048at2759"/>
<feature type="transmembrane region" description="Helical" evidence="1">
    <location>
        <begin position="185"/>
        <end position="205"/>
    </location>
</feature>
<reference evidence="2 3" key="1">
    <citation type="submission" date="2015-09" db="EMBL/GenBank/DDBJ databases">
        <title>Draft genome of a European isolate of the apple canker pathogen Neonectria ditissima.</title>
        <authorList>
            <person name="Gomez-Cortecero A."/>
            <person name="Harrison R.J."/>
            <person name="Armitage A.D."/>
        </authorList>
    </citation>
    <scope>NUCLEOTIDE SEQUENCE [LARGE SCALE GENOMIC DNA]</scope>
    <source>
        <strain evidence="2 3">R09/05</strain>
    </source>
</reference>
<keyword evidence="1" id="KW-1133">Transmembrane helix</keyword>
<dbReference type="AlphaFoldDB" id="A0A0P7BJJ4"/>
<feature type="transmembrane region" description="Helical" evidence="1">
    <location>
        <begin position="99"/>
        <end position="124"/>
    </location>
</feature>
<proteinExistence type="predicted"/>
<keyword evidence="1" id="KW-0472">Membrane</keyword>